<feature type="domain" description="Activator of Hsp90 ATPase homologue 1/2-like C-terminal" evidence="3">
    <location>
        <begin position="17"/>
        <end position="92"/>
    </location>
</feature>
<dbReference type="RefSeq" id="WP_308213438.1">
    <property type="nucleotide sequence ID" value="NZ_JAMTCP010000007.1"/>
</dbReference>
<dbReference type="InterPro" id="IPR023393">
    <property type="entry name" value="START-like_dom_sf"/>
</dbReference>
<gene>
    <name evidence="4" type="ORF">LX15_001910</name>
</gene>
<feature type="compositionally biased region" description="Gly residues" evidence="2">
    <location>
        <begin position="105"/>
        <end position="114"/>
    </location>
</feature>
<dbReference type="Gene3D" id="3.30.530.20">
    <property type="match status" value="1"/>
</dbReference>
<dbReference type="Proteomes" id="UP001205311">
    <property type="component" value="Unassembled WGS sequence"/>
</dbReference>
<name>A0ABT1HRS0_STRSD</name>
<comment type="similarity">
    <text evidence="1">Belongs to the AHA1 family.</text>
</comment>
<evidence type="ECO:0000313" key="5">
    <source>
        <dbReference type="Proteomes" id="UP001205311"/>
    </source>
</evidence>
<dbReference type="SUPFAM" id="SSF55961">
    <property type="entry name" value="Bet v1-like"/>
    <property type="match status" value="1"/>
</dbReference>
<dbReference type="InterPro" id="IPR013538">
    <property type="entry name" value="ASHA1/2-like_C"/>
</dbReference>
<proteinExistence type="inferred from homology"/>
<dbReference type="EMBL" id="JAMTCP010000007">
    <property type="protein sequence ID" value="MCP2258216.1"/>
    <property type="molecule type" value="Genomic_DNA"/>
</dbReference>
<evidence type="ECO:0000259" key="3">
    <source>
        <dbReference type="Pfam" id="PF08327"/>
    </source>
</evidence>
<dbReference type="Pfam" id="PF08327">
    <property type="entry name" value="AHSA1"/>
    <property type="match status" value="1"/>
</dbReference>
<evidence type="ECO:0000256" key="1">
    <source>
        <dbReference type="ARBA" id="ARBA00006817"/>
    </source>
</evidence>
<organism evidence="4 5">
    <name type="scientific">Streptoalloteichus tenebrarius (strain ATCC 17920 / DSM 40477 / JCM 4838 / CBS 697.72 / NBRC 16177 / NCIMB 11028 / NRRL B-12390 / A12253. 1 / ISP 5477)</name>
    <name type="common">Streptomyces tenebrarius</name>
    <dbReference type="NCBI Taxonomy" id="1933"/>
    <lineage>
        <taxon>Bacteria</taxon>
        <taxon>Bacillati</taxon>
        <taxon>Actinomycetota</taxon>
        <taxon>Actinomycetes</taxon>
        <taxon>Pseudonocardiales</taxon>
        <taxon>Pseudonocardiaceae</taxon>
        <taxon>Streptoalloteichus</taxon>
    </lineage>
</organism>
<accession>A0ABT1HRS0</accession>
<comment type="caution">
    <text evidence="4">The sequence shown here is derived from an EMBL/GenBank/DDBJ whole genome shotgun (WGS) entry which is preliminary data.</text>
</comment>
<protein>
    <submittedName>
        <fullName evidence="4">Activator of Hsp90 ATPase homolog 1-like protein</fullName>
    </submittedName>
</protein>
<reference evidence="4 5" key="1">
    <citation type="submission" date="2022-06" db="EMBL/GenBank/DDBJ databases">
        <title>Genomic Encyclopedia of Archaeal and Bacterial Type Strains, Phase II (KMG-II): from individual species to whole genera.</title>
        <authorList>
            <person name="Goeker M."/>
        </authorList>
    </citation>
    <scope>NUCLEOTIDE SEQUENCE [LARGE SCALE GENOMIC DNA]</scope>
    <source>
        <strain evidence="4 5">DSM 40477</strain>
    </source>
</reference>
<keyword evidence="5" id="KW-1185">Reference proteome</keyword>
<evidence type="ECO:0000313" key="4">
    <source>
        <dbReference type="EMBL" id="MCP2258216.1"/>
    </source>
</evidence>
<sequence>MDPNLPTVRIIQEFDPPPARVHRAWTDPELVARWLEPTGGNFRYSNWEGGEKIAAFYGSFRELRPDQRIIHTMTCEGTRDSVLLATVTFDDLSDWGPRHDDLQRGGAGHGGGLRATGRPARRGRKGALPAPVSTVSGRHRGGRATDGQAGGKSGSIRSACWLSCGKALTETSSPGSRE</sequence>
<feature type="region of interest" description="Disordered" evidence="2">
    <location>
        <begin position="100"/>
        <end position="155"/>
    </location>
</feature>
<evidence type="ECO:0000256" key="2">
    <source>
        <dbReference type="SAM" id="MobiDB-lite"/>
    </source>
</evidence>